<accession>X1KZ16</accession>
<organism evidence="1">
    <name type="scientific">marine sediment metagenome</name>
    <dbReference type="NCBI Taxonomy" id="412755"/>
    <lineage>
        <taxon>unclassified sequences</taxon>
        <taxon>metagenomes</taxon>
        <taxon>ecological metagenomes</taxon>
    </lineage>
</organism>
<proteinExistence type="predicted"/>
<protein>
    <submittedName>
        <fullName evidence="1">Uncharacterized protein</fullName>
    </submittedName>
</protein>
<gene>
    <name evidence="1" type="ORF">S06H3_07494</name>
</gene>
<dbReference type="AlphaFoldDB" id="X1KZ16"/>
<sequence length="135" mass="15210">MGKPVGSPGYKAITSATNYLFRQIDKKRANSFTEQLVTGLNLQEQTDAVAVLRGQLISFASVQQRIKPNSTQIFRLFCLAWNARMQNRAVKMSYKVLPAGRRRTPLDGFPKGLFLKTYDEILTTIPGEEEPEENS</sequence>
<evidence type="ECO:0000313" key="1">
    <source>
        <dbReference type="EMBL" id="GAH98885.1"/>
    </source>
</evidence>
<name>X1KZ16_9ZZZZ</name>
<reference evidence="1" key="1">
    <citation type="journal article" date="2014" name="Front. Microbiol.">
        <title>High frequency of phylogenetically diverse reductive dehalogenase-homologous genes in deep subseafloor sedimentary metagenomes.</title>
        <authorList>
            <person name="Kawai M."/>
            <person name="Futagami T."/>
            <person name="Toyoda A."/>
            <person name="Takaki Y."/>
            <person name="Nishi S."/>
            <person name="Hori S."/>
            <person name="Arai W."/>
            <person name="Tsubouchi T."/>
            <person name="Morono Y."/>
            <person name="Uchiyama I."/>
            <person name="Ito T."/>
            <person name="Fujiyama A."/>
            <person name="Inagaki F."/>
            <person name="Takami H."/>
        </authorList>
    </citation>
    <scope>NUCLEOTIDE SEQUENCE</scope>
    <source>
        <strain evidence="1">Expedition CK06-06</strain>
    </source>
</reference>
<comment type="caution">
    <text evidence="1">The sequence shown here is derived from an EMBL/GenBank/DDBJ whole genome shotgun (WGS) entry which is preliminary data.</text>
</comment>
<dbReference type="EMBL" id="BARV01003040">
    <property type="protein sequence ID" value="GAH98885.1"/>
    <property type="molecule type" value="Genomic_DNA"/>
</dbReference>